<dbReference type="Pfam" id="PF04937">
    <property type="entry name" value="DUF659"/>
    <property type="match status" value="1"/>
</dbReference>
<sequence>MDRVSNGGFLRGEESELGGDWVELNWLKAKGYYSVEAFVVNRLELALRLAWLNCNNVKKRGVKLKEKVNAAGVAANVYWRKKGCVDWWRNLDITMRRKFLMATIGKAAKSLTHEVLKEASSTSENGMWLFNAKVEESLRFDCTKLYKRSMLMLSTDVECGLAIPSASLSGRPIPLANVFNNLFVLGDVIAVILSCQHNEHDTEKIFFSTLSSICTISDCILRKLRGLLMVISLDCTKIELFGEGNFESSSNKPKDKPSASGRKKKGRNRSMKKLNPLPKSGDLEDALAHTEKADLMESNKMPHNSPRKEEASSLPMETVVCHQQHVQGPVAGKERTTARKGRKEKNKNKKSSSNNPVGSKDSKRSVTETSSANICQHKAAKCEISDISSIQNAASDNLTCGHILALNSSLCSSANEPARECVSAESVQENHVVVSTGLHQFANGRIEHQTKPSMQETTNFKVECKVTPPVMLTRDIDNDFSNGGINFEESLHESKIGVKSSFSDKEIGRVEVKEERALIQEQENDNFYGNTPKGSLECLSYEWPSAPVYFPSISSHLPPATDRLHLDVGHNWHNHIRQPFVPTVHRARNPPIEGGCNQILSQPLTMSLDCPPMVRSVCGMAQPVTYNYDSGFISTRQSGFQQSFASKTVQFNAKTPDDERKYSVDSVDFPDLTTTQEPTDDYDSHWISEEEFEVHAVSGIDYNQYFGGGVMYWNSSDHPGTGFSRPPSLSSDDSSWAWHEADIKRAVDDMVACSSSYSTNGLTSPTAASFCSPFDPLGPGHQAFGYVVPGNEVPGKVLHSSPTTADAATEEEVTGSLATLSSDVDGKTGDSLHCSMLRPIIIPNISRDRSRSEFKRNHDHKSPCVPPTRREQPRIKRPPSPVVLCVPRAPRPPPPSPVSDSRKNRGFPTVRSGSSSPRHWGVRGWYHDGITLEEACVRGDGSEVVWPSWRNKNLSAHPMIQPLPGALLQDHLIAISQLARDQEHPDVAFPLHPLEPQNCPTRKGSLSLMHSLLHDEIDTFCKQFDVMVYKVAAENTARKPYINWAVKRVTRSLQVLWPRSRANIFGSNATGLSLPTSDVDLVVCLPPVRNLEPIKEAGILEGRNGIKETCLQHFPVILGKIDTPTFLFQHAARYLANQEWVKNDSLKTVENTAIPIIMLVVEVPHDLISSAASNVHSPKEEPSPTTEEPVNNVHSDIVGLEDSTSPKCSHLNHDNIRAVTSVRLDISFKSPSHTGLQTTKLVKELTEQFPASTPLALVLKQFLADRSLDQSYSGGLSSYCLVLLITRFLQHEHHLGRPINQDFVSYTLTITAIGILHHKAESNLCKFGAINSLCWDFLSLMNYGSLMMDFLYFFGNVFDPRQIRISVQGSGLYIKRERGHSIDPIHIDDPLFPINNVGRNCFRIHQCIKAFAEAYSVLENELTCLPSNDFLKSTWLSSETYGRVMAWVMPSSVLRWTERNGRDFECMEGALYELKKSLWLSIVLLLIVGLATDDPAVGTKKYKFLGAAYTVLSFQCVLMKVKMLSSKMDSGEYLVDRRGGISRIKSHLSGIKGRDIEICTKVPEDVQLAALEAISSPKKRVRSLRALNNVGETVVLSTSAPNKEAERFHQPTVMEVLKKDKSVMDKMLANYSVLRSVSIPNIYKEAEEYVGNVKKLFTTAGCTLVIYSVVENSRLACMNTFAYTPGGVVYIKKIAVLEEGKLFCDFIDNLHWIIECLGPENIVQCIINDTGDHVVDSMTDLTDQNFFMSVQANIHRKYPWIYLARCVSHEFRYAPKTGMISVLQPLFQVLDFIDGNGSTSGYLYEAMKRAEESIEQHCDGDDRVHYETIRKVFKKWRSRLVHPIYAAAAFLNPAYFCCENFTEDAEMQNGLHMLTLLLPIEEQEAFSKQLQLYRMKMPNLFTDLALKMLKTTHPCVGKWWECCGDHYPILQKYAVRILSQTCAIPTCVRFNFQPDDSVDQMRMKVIMTEQSSILNSQNLELIDLDRNSGLPEYAPEYINKYPEKVDWPNSGNYHDLLVINNSDDRILSPSESNAHDNSNLEGLFGIINHNDWMFRP</sequence>
<organism evidence="4 5">
    <name type="scientific">Xanthoceras sorbifolium</name>
    <dbReference type="NCBI Taxonomy" id="99658"/>
    <lineage>
        <taxon>Eukaryota</taxon>
        <taxon>Viridiplantae</taxon>
        <taxon>Streptophyta</taxon>
        <taxon>Embryophyta</taxon>
        <taxon>Tracheophyta</taxon>
        <taxon>Spermatophyta</taxon>
        <taxon>Magnoliopsida</taxon>
        <taxon>eudicotyledons</taxon>
        <taxon>Gunneridae</taxon>
        <taxon>Pentapetalae</taxon>
        <taxon>rosids</taxon>
        <taxon>malvids</taxon>
        <taxon>Sapindales</taxon>
        <taxon>Sapindaceae</taxon>
        <taxon>Xanthoceroideae</taxon>
        <taxon>Xanthoceras</taxon>
    </lineage>
</organism>
<dbReference type="PANTHER" id="PTHR23092">
    <property type="entry name" value="POLY(A) RNA POLYMERASE"/>
    <property type="match status" value="1"/>
</dbReference>
<evidence type="ECO:0000256" key="1">
    <source>
        <dbReference type="SAM" id="MobiDB-lite"/>
    </source>
</evidence>
<dbReference type="InterPro" id="IPR043519">
    <property type="entry name" value="NT_sf"/>
</dbReference>
<keyword evidence="5" id="KW-1185">Reference proteome</keyword>
<feature type="domain" description="Polymerase nucleotidyl transferase" evidence="2">
    <location>
        <begin position="1047"/>
        <end position="1090"/>
    </location>
</feature>
<evidence type="ECO:0000313" key="4">
    <source>
        <dbReference type="EMBL" id="KAH7521011.1"/>
    </source>
</evidence>
<feature type="region of interest" description="Disordered" evidence="1">
    <location>
        <begin position="848"/>
        <end position="916"/>
    </location>
</feature>
<feature type="compositionally biased region" description="Basic residues" evidence="1">
    <location>
        <begin position="261"/>
        <end position="272"/>
    </location>
</feature>
<dbReference type="Gene3D" id="3.30.460.10">
    <property type="entry name" value="Beta Polymerase, domain 2"/>
    <property type="match status" value="1"/>
</dbReference>
<dbReference type="Proteomes" id="UP000827721">
    <property type="component" value="Unassembled WGS sequence"/>
</dbReference>
<accession>A0ABQ8GY75</accession>
<evidence type="ECO:0000259" key="2">
    <source>
        <dbReference type="Pfam" id="PF01909"/>
    </source>
</evidence>
<name>A0ABQ8GY75_9ROSI</name>
<evidence type="ECO:0008006" key="6">
    <source>
        <dbReference type="Google" id="ProtNLM"/>
    </source>
</evidence>
<dbReference type="Gene3D" id="1.10.1410.10">
    <property type="match status" value="2"/>
</dbReference>
<dbReference type="Pfam" id="PF01909">
    <property type="entry name" value="NTP_transf_2"/>
    <property type="match status" value="1"/>
</dbReference>
<dbReference type="SUPFAM" id="SSF81301">
    <property type="entry name" value="Nucleotidyltransferase"/>
    <property type="match status" value="1"/>
</dbReference>
<feature type="region of interest" description="Disordered" evidence="1">
    <location>
        <begin position="1173"/>
        <end position="1192"/>
    </location>
</feature>
<dbReference type="SUPFAM" id="SSF81631">
    <property type="entry name" value="PAP/OAS1 substrate-binding domain"/>
    <property type="match status" value="1"/>
</dbReference>
<evidence type="ECO:0000259" key="3">
    <source>
        <dbReference type="Pfam" id="PF04937"/>
    </source>
</evidence>
<dbReference type="InterPro" id="IPR007021">
    <property type="entry name" value="DUF659"/>
</dbReference>
<feature type="compositionally biased region" description="Basic residues" evidence="1">
    <location>
        <begin position="338"/>
        <end position="350"/>
    </location>
</feature>
<reference evidence="4 5" key="1">
    <citation type="submission" date="2021-02" db="EMBL/GenBank/DDBJ databases">
        <title>Plant Genome Project.</title>
        <authorList>
            <person name="Zhang R.-G."/>
        </authorList>
    </citation>
    <scope>NUCLEOTIDE SEQUENCE [LARGE SCALE GENOMIC DNA]</scope>
    <source>
        <tissue evidence="4">Leaves</tissue>
    </source>
</reference>
<feature type="region of interest" description="Disordered" evidence="1">
    <location>
        <begin position="295"/>
        <end position="372"/>
    </location>
</feature>
<dbReference type="InterPro" id="IPR002934">
    <property type="entry name" value="Polymerase_NTP_transf_dom"/>
</dbReference>
<feature type="region of interest" description="Disordered" evidence="1">
    <location>
        <begin position="246"/>
        <end position="283"/>
    </location>
</feature>
<dbReference type="InterPro" id="IPR045862">
    <property type="entry name" value="Trf4-like"/>
</dbReference>
<evidence type="ECO:0000313" key="5">
    <source>
        <dbReference type="Proteomes" id="UP000827721"/>
    </source>
</evidence>
<dbReference type="SUPFAM" id="SSF53098">
    <property type="entry name" value="Ribonuclease H-like"/>
    <property type="match status" value="1"/>
</dbReference>
<dbReference type="InterPro" id="IPR012337">
    <property type="entry name" value="RNaseH-like_sf"/>
</dbReference>
<feature type="domain" description="DUF659" evidence="3">
    <location>
        <begin position="1634"/>
        <end position="1748"/>
    </location>
</feature>
<dbReference type="PANTHER" id="PTHR23092:SF48">
    <property type="entry name" value="NUCLEOTIDYLTRANSFERASE FAMILY PROTEIN"/>
    <property type="match status" value="1"/>
</dbReference>
<proteinExistence type="predicted"/>
<dbReference type="EMBL" id="JAFEMO010000336">
    <property type="protein sequence ID" value="KAH7521011.1"/>
    <property type="molecule type" value="Genomic_DNA"/>
</dbReference>
<gene>
    <name evidence="4" type="ORF">JRO89_XSUnG0132100</name>
</gene>
<feature type="compositionally biased region" description="Basic and acidic residues" evidence="1">
    <location>
        <begin position="848"/>
        <end position="874"/>
    </location>
</feature>
<comment type="caution">
    <text evidence="4">The sequence shown here is derived from an EMBL/GenBank/DDBJ whole genome shotgun (WGS) entry which is preliminary data.</text>
</comment>
<protein>
    <recommendedName>
        <fullName evidence="6">Polymerase nucleotidyl transferase domain-containing protein</fullName>
    </recommendedName>
</protein>